<proteinExistence type="predicted"/>
<dbReference type="PANTHER" id="PTHR38479:SF2">
    <property type="entry name" value="WINGED HELIX DNA-BINDING DOMAIN-CONTAINING PROTEIN"/>
    <property type="match status" value="1"/>
</dbReference>
<reference evidence="2" key="1">
    <citation type="journal article" date="2019" name="Int. J. Syst. Evol. Microbiol.">
        <title>The Global Catalogue of Microorganisms (GCM) 10K type strain sequencing project: providing services to taxonomists for standard genome sequencing and annotation.</title>
        <authorList>
            <consortium name="The Broad Institute Genomics Platform"/>
            <consortium name="The Broad Institute Genome Sequencing Center for Infectious Disease"/>
            <person name="Wu L."/>
            <person name="Ma J."/>
        </authorList>
    </citation>
    <scope>NUCLEOTIDE SEQUENCE [LARGE SCALE GENOMIC DNA]</scope>
    <source>
        <strain evidence="2">KACC 12634</strain>
    </source>
</reference>
<dbReference type="GO" id="GO:0003677">
    <property type="term" value="F:DNA binding"/>
    <property type="evidence" value="ECO:0007669"/>
    <property type="project" value="UniProtKB-KW"/>
</dbReference>
<sequence length="390" mass="42468">MQLTTRRLNRATLDRQSLLHRAAADVESAVRGAVALQTQSPVSGYIGLWNRVAGFDPADLDAAYKAGRVLRGNPVRMTLHTVAADEYRTFREATEPSLYAAKLGGRIAAAGITGAEAYALAEALYEALFAAGEVRTARECETWLADRLDPETAKAVWPGIRQYAPVLRAPGAGPWSFTDKVEYTAAPDRPALRDDTAADTALAALILRHIEGFGPVSVADVAQFAMVQRGRVKKALVPLDLELHQGPNGEVLYDLPGAAIPDADTPAPPRLMAMWDNVFLAFHDRARTVPPEYRTTLIRNNGDVLPMLLVDGLAAGVWRTVADDSGERRIEATAFHPLPDDVWTALAEEAAGLTALLADREPDVYRRHHHWWDKLAAAVPDRQTVLLPGK</sequence>
<dbReference type="RefSeq" id="WP_382354251.1">
    <property type="nucleotide sequence ID" value="NZ_JBHMBP010000004.1"/>
</dbReference>
<dbReference type="Proteomes" id="UP001596470">
    <property type="component" value="Unassembled WGS sequence"/>
</dbReference>
<keyword evidence="1" id="KW-0238">DNA-binding</keyword>
<organism evidence="1 2">
    <name type="scientific">Glycomyces mayteni</name>
    <dbReference type="NCBI Taxonomy" id="543887"/>
    <lineage>
        <taxon>Bacteria</taxon>
        <taxon>Bacillati</taxon>
        <taxon>Actinomycetota</taxon>
        <taxon>Actinomycetes</taxon>
        <taxon>Glycomycetales</taxon>
        <taxon>Glycomycetaceae</taxon>
        <taxon>Glycomyces</taxon>
    </lineage>
</organism>
<keyword evidence="2" id="KW-1185">Reference proteome</keyword>
<gene>
    <name evidence="1" type="ORF">ACFQS3_04095</name>
</gene>
<name>A0ABW2D4F6_9ACTN</name>
<dbReference type="EMBL" id="JBHSYS010000001">
    <property type="protein sequence ID" value="MFC6956375.1"/>
    <property type="molecule type" value="Genomic_DNA"/>
</dbReference>
<dbReference type="PANTHER" id="PTHR38479">
    <property type="entry name" value="LMO0824 PROTEIN"/>
    <property type="match status" value="1"/>
</dbReference>
<accession>A0ABW2D4F6</accession>
<dbReference type="Pfam" id="PF06224">
    <property type="entry name" value="AlkZ-like"/>
    <property type="match status" value="1"/>
</dbReference>
<evidence type="ECO:0000313" key="1">
    <source>
        <dbReference type="EMBL" id="MFC6956375.1"/>
    </source>
</evidence>
<dbReference type="InterPro" id="IPR009351">
    <property type="entry name" value="AlkZ-like"/>
</dbReference>
<evidence type="ECO:0000313" key="2">
    <source>
        <dbReference type="Proteomes" id="UP001596470"/>
    </source>
</evidence>
<protein>
    <submittedName>
        <fullName evidence="1">Winged helix DNA-binding domain-containing protein</fullName>
    </submittedName>
</protein>
<comment type="caution">
    <text evidence="1">The sequence shown here is derived from an EMBL/GenBank/DDBJ whole genome shotgun (WGS) entry which is preliminary data.</text>
</comment>